<gene>
    <name evidence="2" type="ORF">MNBD_GAMMA03-1010</name>
</gene>
<evidence type="ECO:0000259" key="1">
    <source>
        <dbReference type="SMART" id="SM01126"/>
    </source>
</evidence>
<reference evidence="2" key="1">
    <citation type="submission" date="2018-06" db="EMBL/GenBank/DDBJ databases">
        <authorList>
            <person name="Zhirakovskaya E."/>
        </authorList>
    </citation>
    <scope>NUCLEOTIDE SEQUENCE</scope>
</reference>
<dbReference type="InterPro" id="IPR024445">
    <property type="entry name" value="Tnp_ISXO2-like"/>
</dbReference>
<dbReference type="Pfam" id="PF12762">
    <property type="entry name" value="DDE_Tnp_IS1595"/>
    <property type="match status" value="1"/>
</dbReference>
<proteinExistence type="predicted"/>
<dbReference type="PANTHER" id="PTHR33293">
    <property type="entry name" value="INSERTION ELEMENT IS1 1 PROTEIN INSB-RELATED"/>
    <property type="match status" value="1"/>
</dbReference>
<organism evidence="2">
    <name type="scientific">hydrothermal vent metagenome</name>
    <dbReference type="NCBI Taxonomy" id="652676"/>
    <lineage>
        <taxon>unclassified sequences</taxon>
        <taxon>metagenomes</taxon>
        <taxon>ecological metagenomes</taxon>
    </lineage>
</organism>
<protein>
    <recommendedName>
        <fullName evidence="1">ISXO2-like transposase domain-containing protein</fullName>
    </recommendedName>
</protein>
<dbReference type="SMART" id="SM01126">
    <property type="entry name" value="DDE_Tnp_IS1595"/>
    <property type="match status" value="1"/>
</dbReference>
<dbReference type="InterPro" id="IPR051354">
    <property type="entry name" value="Transposase_27_IS1"/>
</dbReference>
<dbReference type="PANTHER" id="PTHR33293:SF1">
    <property type="entry name" value="INSERTION ELEMENT IS1 1 PROTEIN INSB-RELATED"/>
    <property type="match status" value="1"/>
</dbReference>
<sequence>MKKSDTMVPLEFSEYFSSLDEQGRQVIIDELLSLSFSHSSSGIPDNVQEEHGIRCPDCQGRDIRANGKYKSVQRYYCKPCKKYFRETTGRLNFGLKKGALLKTYLYHMLMGLSIKKCADFTGICVQTSFDWRHKIASAFEQAVPESFSGVVESDDIFFLESGKGNRELPRKSRKRGSKATKRGISDEQVAVVVTCDRTNNKELRVAKRGRISKKDLDDVFKGKLDNIETLCTDTHRSYTAFAKSKQLDHQKFIVSKGRRVKDKIYHVQNVNNTAMRLRKWMAPFNGVATKYLQNYLNWFMVLERIKNDNQRLKSFAYYAFAGQEAWGLWRTGVNSVIL</sequence>
<name>A0A3B0VW99_9ZZZZ</name>
<evidence type="ECO:0000313" key="2">
    <source>
        <dbReference type="EMBL" id="VAW47928.1"/>
    </source>
</evidence>
<feature type="domain" description="ISXO2-like transposase" evidence="1">
    <location>
        <begin position="146"/>
        <end position="304"/>
    </location>
</feature>
<dbReference type="AlphaFoldDB" id="A0A3B0VW99"/>
<dbReference type="NCBIfam" id="NF033547">
    <property type="entry name" value="transpos_IS1595"/>
    <property type="match status" value="1"/>
</dbReference>
<accession>A0A3B0VW99</accession>
<dbReference type="EMBL" id="UOFC01000174">
    <property type="protein sequence ID" value="VAW47928.1"/>
    <property type="molecule type" value="Genomic_DNA"/>
</dbReference>